<dbReference type="PANTHER" id="PTHR41252:SF1">
    <property type="entry name" value="BLR2505 PROTEIN"/>
    <property type="match status" value="1"/>
</dbReference>
<comment type="caution">
    <text evidence="2">The sequence shown here is derived from an EMBL/GenBank/DDBJ whole genome shotgun (WGS) entry which is preliminary data.</text>
</comment>
<dbReference type="InterPro" id="IPR032710">
    <property type="entry name" value="NTF2-like_dom_sf"/>
</dbReference>
<dbReference type="InterPro" id="IPR037401">
    <property type="entry name" value="SnoaL-like"/>
</dbReference>
<accession>A0ABX9RG92</accession>
<protein>
    <submittedName>
        <fullName evidence="2">Nuclear transport factor 2 family protein</fullName>
    </submittedName>
</protein>
<dbReference type="EMBL" id="RAZS01000002">
    <property type="protein sequence ID" value="RKN22478.1"/>
    <property type="molecule type" value="Genomic_DNA"/>
</dbReference>
<evidence type="ECO:0000313" key="3">
    <source>
        <dbReference type="Proteomes" id="UP000271548"/>
    </source>
</evidence>
<keyword evidence="3" id="KW-1185">Reference proteome</keyword>
<dbReference type="Gene3D" id="3.10.450.50">
    <property type="match status" value="1"/>
</dbReference>
<name>A0ABX9RG92_9ACTN</name>
<feature type="domain" description="SnoaL-like" evidence="1">
    <location>
        <begin position="47"/>
        <end position="151"/>
    </location>
</feature>
<gene>
    <name evidence="2" type="ORF">D7147_07415</name>
</gene>
<organism evidence="2 3">
    <name type="scientific">Micromonospora musae</name>
    <dbReference type="NCBI Taxonomy" id="1894970"/>
    <lineage>
        <taxon>Bacteria</taxon>
        <taxon>Bacillati</taxon>
        <taxon>Actinomycetota</taxon>
        <taxon>Actinomycetes</taxon>
        <taxon>Micromonosporales</taxon>
        <taxon>Micromonosporaceae</taxon>
        <taxon>Micromonospora</taxon>
    </lineage>
</organism>
<reference evidence="2 3" key="1">
    <citation type="submission" date="2018-09" db="EMBL/GenBank/DDBJ databases">
        <title>Micromonospora sp. nov. MS1-9, isolated from a root of Musa sp.</title>
        <authorList>
            <person name="Kuncharoen N."/>
            <person name="Kudo T."/>
            <person name="Ohkuma M."/>
            <person name="Yuki M."/>
            <person name="Tanasupawat S."/>
        </authorList>
    </citation>
    <scope>NUCLEOTIDE SEQUENCE [LARGE SCALE GENOMIC DNA]</scope>
    <source>
        <strain evidence="2 3">NGC1-4</strain>
    </source>
</reference>
<dbReference type="SUPFAM" id="SSF54427">
    <property type="entry name" value="NTF2-like"/>
    <property type="match status" value="1"/>
</dbReference>
<dbReference type="PANTHER" id="PTHR41252">
    <property type="entry name" value="BLR2505 PROTEIN"/>
    <property type="match status" value="1"/>
</dbReference>
<dbReference type="Proteomes" id="UP000271548">
    <property type="component" value="Unassembled WGS sequence"/>
</dbReference>
<proteinExistence type="predicted"/>
<dbReference type="Pfam" id="PF12680">
    <property type="entry name" value="SnoaL_2"/>
    <property type="match status" value="1"/>
</dbReference>
<evidence type="ECO:0000313" key="2">
    <source>
        <dbReference type="EMBL" id="RKN22478.1"/>
    </source>
</evidence>
<sequence length="172" mass="18798">MLGFAAVGSIRWRGARRRGAVAGRRWSGPWRGGDVMAANRDIVSRAFADWSAGSAGITYLFAPEMRWEITGNSAASRVYRSAEEFVEQALRPFDARFGADSPFRPVTVRAIYEDADTVVVIWDGAGVTVAGDAYSDTVAWFLTFRDGKVVDGTAFFDSTAFNELWRGVQPAG</sequence>
<evidence type="ECO:0000259" key="1">
    <source>
        <dbReference type="Pfam" id="PF12680"/>
    </source>
</evidence>